<accession>A0A1G7TH76</accession>
<evidence type="ECO:0000259" key="5">
    <source>
        <dbReference type="Pfam" id="PF09864"/>
    </source>
</evidence>
<dbReference type="STRING" id="1082479.SAMN05216241_10959"/>
<dbReference type="EMBL" id="FNCE01000009">
    <property type="protein sequence ID" value="SDG33880.1"/>
    <property type="molecule type" value="Genomic_DNA"/>
</dbReference>
<evidence type="ECO:0000256" key="4">
    <source>
        <dbReference type="ARBA" id="ARBA00023288"/>
    </source>
</evidence>
<feature type="domain" description="C-type lysozyme inhibitor" evidence="5">
    <location>
        <begin position="34"/>
        <end position="98"/>
    </location>
</feature>
<organism evidence="6 7">
    <name type="scientific">Limimonas halophila</name>
    <dbReference type="NCBI Taxonomy" id="1082479"/>
    <lineage>
        <taxon>Bacteria</taxon>
        <taxon>Pseudomonadati</taxon>
        <taxon>Pseudomonadota</taxon>
        <taxon>Alphaproteobacteria</taxon>
        <taxon>Rhodospirillales</taxon>
        <taxon>Rhodovibrionaceae</taxon>
        <taxon>Limimonas</taxon>
    </lineage>
</organism>
<sequence length="219" mass="23163">MVVRGAVASAIALVVAGCAGGEKPEDAPARVAAYRCDGGGRVEALFRGGDTLRLFPPGGHATRLTRARSASGARYTGGGLTFWDKGDTALLSRGGAAPLECERTGKRAAWADAAVQGGRFRALGQEPGWLVTVGADRITAKLDYGRTVVRAPSPEPTKRADTTTWTTQTGDGRQLGIIARDEACRDAMSGHRFPMTVTLRLGDRRYRGCGRWLVADHPA</sequence>
<evidence type="ECO:0000256" key="1">
    <source>
        <dbReference type="ARBA" id="ARBA00022729"/>
    </source>
</evidence>
<name>A0A1G7TH76_9PROT</name>
<evidence type="ECO:0000313" key="6">
    <source>
        <dbReference type="EMBL" id="SDG33880.1"/>
    </source>
</evidence>
<evidence type="ECO:0000313" key="7">
    <source>
        <dbReference type="Proteomes" id="UP000199415"/>
    </source>
</evidence>
<keyword evidence="2" id="KW-0472">Membrane</keyword>
<keyword evidence="7" id="KW-1185">Reference proteome</keyword>
<keyword evidence="1" id="KW-0732">Signal</keyword>
<dbReference type="InterPro" id="IPR036328">
    <property type="entry name" value="MliC_sf"/>
</dbReference>
<proteinExistence type="predicted"/>
<reference evidence="6 7" key="1">
    <citation type="submission" date="2016-10" db="EMBL/GenBank/DDBJ databases">
        <authorList>
            <person name="de Groot N.N."/>
        </authorList>
    </citation>
    <scope>NUCLEOTIDE SEQUENCE [LARGE SCALE GENOMIC DNA]</scope>
    <source>
        <strain evidence="6 7">DSM 25584</strain>
    </source>
</reference>
<dbReference type="Proteomes" id="UP000199415">
    <property type="component" value="Unassembled WGS sequence"/>
</dbReference>
<evidence type="ECO:0000256" key="2">
    <source>
        <dbReference type="ARBA" id="ARBA00023136"/>
    </source>
</evidence>
<dbReference type="PROSITE" id="PS51257">
    <property type="entry name" value="PROKAR_LIPOPROTEIN"/>
    <property type="match status" value="1"/>
</dbReference>
<dbReference type="AlphaFoldDB" id="A0A1G7TH76"/>
<gene>
    <name evidence="6" type="ORF">SAMN05216241_10959</name>
</gene>
<dbReference type="InterPro" id="IPR018660">
    <property type="entry name" value="MliC"/>
</dbReference>
<dbReference type="Pfam" id="PF09864">
    <property type="entry name" value="MliC"/>
    <property type="match status" value="1"/>
</dbReference>
<keyword evidence="4 6" id="KW-0449">Lipoprotein</keyword>
<dbReference type="Gene3D" id="2.40.128.200">
    <property type="match status" value="1"/>
</dbReference>
<dbReference type="RefSeq" id="WP_090020952.1">
    <property type="nucleotide sequence ID" value="NZ_FNCE01000009.1"/>
</dbReference>
<dbReference type="SUPFAM" id="SSF141488">
    <property type="entry name" value="YdhA-like"/>
    <property type="match status" value="1"/>
</dbReference>
<protein>
    <submittedName>
        <fullName evidence="6">Putative lipoprotein</fullName>
    </submittedName>
</protein>
<keyword evidence="3" id="KW-0564">Palmitate</keyword>
<evidence type="ECO:0000256" key="3">
    <source>
        <dbReference type="ARBA" id="ARBA00023139"/>
    </source>
</evidence>